<dbReference type="AlphaFoldDB" id="A0A318HUR5"/>
<protein>
    <submittedName>
        <fullName evidence="2">Uncharacterized protein</fullName>
    </submittedName>
</protein>
<keyword evidence="1" id="KW-1133">Transmembrane helix</keyword>
<feature type="transmembrane region" description="Helical" evidence="1">
    <location>
        <begin position="38"/>
        <end position="59"/>
    </location>
</feature>
<evidence type="ECO:0000313" key="2">
    <source>
        <dbReference type="EMBL" id="PXX18905.1"/>
    </source>
</evidence>
<evidence type="ECO:0000256" key="1">
    <source>
        <dbReference type="SAM" id="Phobius"/>
    </source>
</evidence>
<dbReference type="EMBL" id="QJJX01000047">
    <property type="protein sequence ID" value="PXX18905.1"/>
    <property type="molecule type" value="Genomic_DNA"/>
</dbReference>
<gene>
    <name evidence="2" type="ORF">EJ73_02580</name>
</gene>
<dbReference type="Proteomes" id="UP000248314">
    <property type="component" value="Unassembled WGS sequence"/>
</dbReference>
<evidence type="ECO:0000313" key="3">
    <source>
        <dbReference type="Proteomes" id="UP000248314"/>
    </source>
</evidence>
<keyword evidence="1" id="KW-0472">Membrane</keyword>
<sequence>MLFHLMLLNKFVILHTIRKVFQQCSITPFVDRHLLTHIVSHIVCGGVLMRLGFLQLFILRIRPSRSEDNKQDDGRNSERQTLKVGKQLGRLFIPHTQTFIRRKHYRIKETA</sequence>
<keyword evidence="3" id="KW-1185">Reference proteome</keyword>
<reference evidence="2 3" key="1">
    <citation type="submission" date="2018-05" db="EMBL/GenBank/DDBJ databases">
        <title>Genomic Encyclopedia of Type Strains, Phase I: the one thousand microbial genomes (KMG-I) project.</title>
        <authorList>
            <person name="Kyrpides N."/>
        </authorList>
    </citation>
    <scope>NUCLEOTIDE SEQUENCE [LARGE SCALE GENOMIC DNA]</scope>
    <source>
        <strain evidence="2 3">DSM 15611</strain>
    </source>
</reference>
<name>A0A318HUR5_9BACT</name>
<proteinExistence type="predicted"/>
<keyword evidence="1" id="KW-0812">Transmembrane</keyword>
<organism evidence="2 3">
    <name type="scientific">Hoylesella shahii DSM 15611 = JCM 12083</name>
    <dbReference type="NCBI Taxonomy" id="1122991"/>
    <lineage>
        <taxon>Bacteria</taxon>
        <taxon>Pseudomonadati</taxon>
        <taxon>Bacteroidota</taxon>
        <taxon>Bacteroidia</taxon>
        <taxon>Bacteroidales</taxon>
        <taxon>Prevotellaceae</taxon>
        <taxon>Hoylesella</taxon>
    </lineage>
</organism>
<accession>A0A318HUR5</accession>
<comment type="caution">
    <text evidence="2">The sequence shown here is derived from an EMBL/GenBank/DDBJ whole genome shotgun (WGS) entry which is preliminary data.</text>
</comment>